<dbReference type="SUPFAM" id="SSF48452">
    <property type="entry name" value="TPR-like"/>
    <property type="match status" value="1"/>
</dbReference>
<proteinExistence type="predicted"/>
<dbReference type="SMART" id="SM00028">
    <property type="entry name" value="TPR"/>
    <property type="match status" value="2"/>
</dbReference>
<dbReference type="InterPro" id="IPR019734">
    <property type="entry name" value="TPR_rpt"/>
</dbReference>
<dbReference type="InterPro" id="IPR011990">
    <property type="entry name" value="TPR-like_helical_dom_sf"/>
</dbReference>
<dbReference type="RefSeq" id="WP_103788336.1">
    <property type="nucleotide sequence ID" value="NZ_PQVF01000004.1"/>
</dbReference>
<comment type="caution">
    <text evidence="1">The sequence shown here is derived from an EMBL/GenBank/DDBJ whole genome shotgun (WGS) entry which is preliminary data.</text>
</comment>
<evidence type="ECO:0000313" key="1">
    <source>
        <dbReference type="EMBL" id="POY37428.1"/>
    </source>
</evidence>
<reference evidence="1 2" key="1">
    <citation type="submission" date="2018-01" db="EMBL/GenBank/DDBJ databases">
        <authorList>
            <person name="Gaut B.S."/>
            <person name="Morton B.R."/>
            <person name="Clegg M.T."/>
            <person name="Duvall M.R."/>
        </authorList>
    </citation>
    <scope>NUCLEOTIDE SEQUENCE [LARGE SCALE GENOMIC DNA]</scope>
    <source>
        <strain evidence="1 2">HR-AV</strain>
    </source>
</reference>
<evidence type="ECO:0000313" key="2">
    <source>
        <dbReference type="Proteomes" id="UP000236893"/>
    </source>
</evidence>
<dbReference type="Gene3D" id="1.25.40.10">
    <property type="entry name" value="Tetratricopeptide repeat domain"/>
    <property type="match status" value="1"/>
</dbReference>
<sequence length="111" mass="12813">MQISRLEQLQQFLVNEPNDSFLKYAIATEYLKLNNNELALKYFTELVTTDENYVGTYYHLGKLYEKLDRKDDAEATYKKGLLIARKAGNMHAASELQQVLNAVLGLDYEDD</sequence>
<dbReference type="Proteomes" id="UP000236893">
    <property type="component" value="Unassembled WGS sequence"/>
</dbReference>
<dbReference type="Pfam" id="PF14559">
    <property type="entry name" value="TPR_19"/>
    <property type="match status" value="1"/>
</dbReference>
<accession>A0A2S5A4C0</accession>
<name>A0A2S5A4C0_9SPHI</name>
<dbReference type="EMBL" id="PQVF01000004">
    <property type="protein sequence ID" value="POY37428.1"/>
    <property type="molecule type" value="Genomic_DNA"/>
</dbReference>
<organism evidence="1 2">
    <name type="scientific">Solitalea longa</name>
    <dbReference type="NCBI Taxonomy" id="2079460"/>
    <lineage>
        <taxon>Bacteria</taxon>
        <taxon>Pseudomonadati</taxon>
        <taxon>Bacteroidota</taxon>
        <taxon>Sphingobacteriia</taxon>
        <taxon>Sphingobacteriales</taxon>
        <taxon>Sphingobacteriaceae</taxon>
        <taxon>Solitalea</taxon>
    </lineage>
</organism>
<keyword evidence="2" id="KW-1185">Reference proteome</keyword>
<gene>
    <name evidence="1" type="ORF">C3K47_06610</name>
</gene>
<dbReference type="OrthoDB" id="1524733at2"/>
<protein>
    <submittedName>
        <fullName evidence="1">Tetratricopeptide repeat protein</fullName>
    </submittedName>
</protein>
<dbReference type="AlphaFoldDB" id="A0A2S5A4C0"/>